<accession>A0AAV7GAW6</accession>
<proteinExistence type="predicted"/>
<name>A0AAV7GAW6_DENCH</name>
<evidence type="ECO:0000313" key="1">
    <source>
        <dbReference type="EMBL" id="KAH0458865.1"/>
    </source>
</evidence>
<dbReference type="Proteomes" id="UP000775213">
    <property type="component" value="Unassembled WGS sequence"/>
</dbReference>
<evidence type="ECO:0000313" key="2">
    <source>
        <dbReference type="Proteomes" id="UP000775213"/>
    </source>
</evidence>
<gene>
    <name evidence="1" type="ORF">IEQ34_011679</name>
</gene>
<keyword evidence="2" id="KW-1185">Reference proteome</keyword>
<organism evidence="1 2">
    <name type="scientific">Dendrobium chrysotoxum</name>
    <name type="common">Orchid</name>
    <dbReference type="NCBI Taxonomy" id="161865"/>
    <lineage>
        <taxon>Eukaryota</taxon>
        <taxon>Viridiplantae</taxon>
        <taxon>Streptophyta</taxon>
        <taxon>Embryophyta</taxon>
        <taxon>Tracheophyta</taxon>
        <taxon>Spermatophyta</taxon>
        <taxon>Magnoliopsida</taxon>
        <taxon>Liliopsida</taxon>
        <taxon>Asparagales</taxon>
        <taxon>Orchidaceae</taxon>
        <taxon>Epidendroideae</taxon>
        <taxon>Malaxideae</taxon>
        <taxon>Dendrobiinae</taxon>
        <taxon>Dendrobium</taxon>
    </lineage>
</organism>
<protein>
    <submittedName>
        <fullName evidence="1">Uncharacterized protein</fullName>
    </submittedName>
</protein>
<dbReference type="EMBL" id="JAGFBR010000011">
    <property type="protein sequence ID" value="KAH0458865.1"/>
    <property type="molecule type" value="Genomic_DNA"/>
</dbReference>
<sequence length="76" mass="8486">MPGGLDDRRQPRRHRSNLLEAANQLVRGGQTRGSRSWCVAWVEKVKGGRHAGDEVWLDRARQVGVGNRPDKTGGLR</sequence>
<reference evidence="1 2" key="1">
    <citation type="journal article" date="2021" name="Hortic Res">
        <title>Chromosome-scale assembly of the Dendrobium chrysotoxum genome enhances the understanding of orchid evolution.</title>
        <authorList>
            <person name="Zhang Y."/>
            <person name="Zhang G.Q."/>
            <person name="Zhang D."/>
            <person name="Liu X.D."/>
            <person name="Xu X.Y."/>
            <person name="Sun W.H."/>
            <person name="Yu X."/>
            <person name="Zhu X."/>
            <person name="Wang Z.W."/>
            <person name="Zhao X."/>
            <person name="Zhong W.Y."/>
            <person name="Chen H."/>
            <person name="Yin W.L."/>
            <person name="Huang T."/>
            <person name="Niu S.C."/>
            <person name="Liu Z.J."/>
        </authorList>
    </citation>
    <scope>NUCLEOTIDE SEQUENCE [LARGE SCALE GENOMIC DNA]</scope>
    <source>
        <strain evidence="1">Lindl</strain>
    </source>
</reference>
<dbReference type="AlphaFoldDB" id="A0AAV7GAW6"/>
<comment type="caution">
    <text evidence="1">The sequence shown here is derived from an EMBL/GenBank/DDBJ whole genome shotgun (WGS) entry which is preliminary data.</text>
</comment>